<evidence type="ECO:0000313" key="3">
    <source>
        <dbReference type="Proteomes" id="UP000240883"/>
    </source>
</evidence>
<proteinExistence type="predicted"/>
<feature type="compositionally biased region" description="Low complexity" evidence="1">
    <location>
        <begin position="189"/>
        <end position="199"/>
    </location>
</feature>
<protein>
    <submittedName>
        <fullName evidence="2">Uncharacterized protein</fullName>
    </submittedName>
</protein>
<reference evidence="2 3" key="1">
    <citation type="journal article" date="2018" name="Front. Microbiol.">
        <title>Genome-Wide Analysis of Corynespora cassiicola Leaf Fall Disease Putative Effectors.</title>
        <authorList>
            <person name="Lopez D."/>
            <person name="Ribeiro S."/>
            <person name="Label P."/>
            <person name="Fumanal B."/>
            <person name="Venisse J.S."/>
            <person name="Kohler A."/>
            <person name="de Oliveira R.R."/>
            <person name="Labutti K."/>
            <person name="Lipzen A."/>
            <person name="Lail K."/>
            <person name="Bauer D."/>
            <person name="Ohm R.A."/>
            <person name="Barry K.W."/>
            <person name="Spatafora J."/>
            <person name="Grigoriev I.V."/>
            <person name="Martin F.M."/>
            <person name="Pujade-Renaud V."/>
        </authorList>
    </citation>
    <scope>NUCLEOTIDE SEQUENCE [LARGE SCALE GENOMIC DNA]</scope>
    <source>
        <strain evidence="2 3">Philippines</strain>
    </source>
</reference>
<feature type="region of interest" description="Disordered" evidence="1">
    <location>
        <begin position="189"/>
        <end position="215"/>
    </location>
</feature>
<organism evidence="2 3">
    <name type="scientific">Corynespora cassiicola Philippines</name>
    <dbReference type="NCBI Taxonomy" id="1448308"/>
    <lineage>
        <taxon>Eukaryota</taxon>
        <taxon>Fungi</taxon>
        <taxon>Dikarya</taxon>
        <taxon>Ascomycota</taxon>
        <taxon>Pezizomycotina</taxon>
        <taxon>Dothideomycetes</taxon>
        <taxon>Pleosporomycetidae</taxon>
        <taxon>Pleosporales</taxon>
        <taxon>Corynesporascaceae</taxon>
        <taxon>Corynespora</taxon>
    </lineage>
</organism>
<evidence type="ECO:0000313" key="2">
    <source>
        <dbReference type="EMBL" id="PSN75434.1"/>
    </source>
</evidence>
<keyword evidence="3" id="KW-1185">Reference proteome</keyword>
<sequence length="215" mass="24726">MSNLRPSHHGASLYLISPTPMFNFQAYTRFRMVSAVQYLKTCCTCPSFHFPSLYRCHRHHLFFFLPTRRLQPDATAIFRGSSVCMAKSRSDQGTRTSLSICHVPPVVLLNTPESHYMPCADHYKSPADHDQTQFRIQENNDAKGRDNHYQDSNTAQTHHPYRTWENHLPISLPAPLSYYHKARTWRPTARRATGAPNAAKPSGHKVYPRTYKNAL</sequence>
<dbReference type="AlphaFoldDB" id="A0A2T2PCS4"/>
<dbReference type="Proteomes" id="UP000240883">
    <property type="component" value="Unassembled WGS sequence"/>
</dbReference>
<dbReference type="EMBL" id="KZ678128">
    <property type="protein sequence ID" value="PSN75434.1"/>
    <property type="molecule type" value="Genomic_DNA"/>
</dbReference>
<gene>
    <name evidence="2" type="ORF">BS50DRAFT_40098</name>
</gene>
<evidence type="ECO:0000256" key="1">
    <source>
        <dbReference type="SAM" id="MobiDB-lite"/>
    </source>
</evidence>
<name>A0A2T2PCS4_CORCC</name>
<accession>A0A2T2PCS4</accession>